<evidence type="ECO:0000256" key="2">
    <source>
        <dbReference type="SAM" id="Phobius"/>
    </source>
</evidence>
<organism evidence="3 5">
    <name type="scientific">Orrella dioscoreae</name>
    <dbReference type="NCBI Taxonomy" id="1851544"/>
    <lineage>
        <taxon>Bacteria</taxon>
        <taxon>Pseudomonadati</taxon>
        <taxon>Pseudomonadota</taxon>
        <taxon>Betaproteobacteria</taxon>
        <taxon>Burkholderiales</taxon>
        <taxon>Alcaligenaceae</taxon>
        <taxon>Orrella</taxon>
    </lineage>
</organism>
<dbReference type="EMBL" id="LT907988">
    <property type="protein sequence ID" value="SOE50627.1"/>
    <property type="molecule type" value="Genomic_DNA"/>
</dbReference>
<evidence type="ECO:0000313" key="4">
    <source>
        <dbReference type="EMBL" id="SOE50627.1"/>
    </source>
</evidence>
<keyword evidence="2" id="KW-0472">Membrane</keyword>
<dbReference type="STRING" id="1851544.ODI_02924"/>
<dbReference type="InterPro" id="IPR005133">
    <property type="entry name" value="PhaG_MnhG_YufB"/>
</dbReference>
<evidence type="ECO:0000313" key="3">
    <source>
        <dbReference type="EMBL" id="SBT24853.1"/>
    </source>
</evidence>
<keyword evidence="2" id="KW-1133">Transmembrane helix</keyword>
<feature type="region of interest" description="Disordered" evidence="1">
    <location>
        <begin position="105"/>
        <end position="136"/>
    </location>
</feature>
<protein>
    <submittedName>
        <fullName evidence="3">Na(+) H(+) antiporter subunit G</fullName>
    </submittedName>
</protein>
<feature type="transmembrane region" description="Helical" evidence="2">
    <location>
        <begin position="76"/>
        <end position="98"/>
    </location>
</feature>
<evidence type="ECO:0000313" key="5">
    <source>
        <dbReference type="Proteomes" id="UP000078558"/>
    </source>
</evidence>
<accession>A0A1C3K018</accession>
<dbReference type="GO" id="GO:0015385">
    <property type="term" value="F:sodium:proton antiporter activity"/>
    <property type="evidence" value="ECO:0007669"/>
    <property type="project" value="TreeGrafter"/>
</dbReference>
<dbReference type="PANTHER" id="PTHR34703:SF1">
    <property type="entry name" value="ANTIPORTER SUBUNIT MNHG2-RELATED"/>
    <property type="match status" value="1"/>
</dbReference>
<name>A0A1C3K018_9BURK</name>
<dbReference type="Proteomes" id="UP000078558">
    <property type="component" value="Chromosome I"/>
</dbReference>
<feature type="transmembrane region" description="Helical" evidence="2">
    <location>
        <begin position="45"/>
        <end position="64"/>
    </location>
</feature>
<feature type="transmembrane region" description="Helical" evidence="2">
    <location>
        <begin position="6"/>
        <end position="33"/>
    </location>
</feature>
<reference evidence="4 5" key="2">
    <citation type="submission" date="2017-08" db="EMBL/GenBank/DDBJ databases">
        <authorList>
            <person name="de Groot N.N."/>
        </authorList>
    </citation>
    <scope>NUCLEOTIDE SEQUENCE [LARGE SCALE GENOMIC DNA]</scope>
    <source>
        <strain evidence="4">Orrdi1</strain>
    </source>
</reference>
<dbReference type="KEGG" id="odi:ODI_R2850"/>
<proteinExistence type="predicted"/>
<keyword evidence="5" id="KW-1185">Reference proteome</keyword>
<dbReference type="Pfam" id="PF03334">
    <property type="entry name" value="PhaG_MnhG_YufB"/>
    <property type="match status" value="1"/>
</dbReference>
<dbReference type="AlphaFoldDB" id="A0A1C3K018"/>
<dbReference type="NCBIfam" id="TIGR01300">
    <property type="entry name" value="CPA3_mnhG_phaG"/>
    <property type="match status" value="1"/>
</dbReference>
<evidence type="ECO:0000256" key="1">
    <source>
        <dbReference type="SAM" id="MobiDB-lite"/>
    </source>
</evidence>
<dbReference type="EMBL" id="FLRC01000011">
    <property type="protein sequence ID" value="SBT24853.1"/>
    <property type="molecule type" value="Genomic_DNA"/>
</dbReference>
<gene>
    <name evidence="3" type="ORF">ODI_02924</name>
    <name evidence="4" type="ORF">ODI_R2850</name>
</gene>
<feature type="compositionally biased region" description="Basic and acidic residues" evidence="1">
    <location>
        <begin position="124"/>
        <end position="136"/>
    </location>
</feature>
<dbReference type="PANTHER" id="PTHR34703">
    <property type="entry name" value="ANTIPORTER SUBUNIT MNHG2-RELATED"/>
    <property type="match status" value="1"/>
</dbReference>
<keyword evidence="2" id="KW-0812">Transmembrane</keyword>
<sequence length="136" mass="14520">MNAETVSLWFAIPAAILLVLGGILALIGSFGLLRLSNFYQRIHAPTLGATLGCGCVLIASMLYFTGLSGRPVIHEVLITIFVVMTAPLSAMMLIKVGLYRSGREERLEAKSPAAHRTGYDDSATGDKAEEPGERIG</sequence>
<dbReference type="RefSeq" id="WP_067751657.1">
    <property type="nucleotide sequence ID" value="NZ_LT907988.1"/>
</dbReference>
<reference evidence="3 5" key="1">
    <citation type="submission" date="2016-06" db="EMBL/GenBank/DDBJ databases">
        <authorList>
            <person name="Kjaerup R.B."/>
            <person name="Dalgaard T.S."/>
            <person name="Juul-Madsen H.R."/>
        </authorList>
    </citation>
    <scope>NUCLEOTIDE SEQUENCE [LARGE SCALE GENOMIC DNA]</scope>
    <source>
        <strain evidence="3">Orrdi1</strain>
    </source>
</reference>
<dbReference type="OrthoDB" id="9813804at2"/>